<protein>
    <submittedName>
        <fullName evidence="1">Uncharacterized protein</fullName>
    </submittedName>
</protein>
<proteinExistence type="predicted"/>
<organism evidence="1 2">
    <name type="scientific">Trifolium medium</name>
    <dbReference type="NCBI Taxonomy" id="97028"/>
    <lineage>
        <taxon>Eukaryota</taxon>
        <taxon>Viridiplantae</taxon>
        <taxon>Streptophyta</taxon>
        <taxon>Embryophyta</taxon>
        <taxon>Tracheophyta</taxon>
        <taxon>Spermatophyta</taxon>
        <taxon>Magnoliopsida</taxon>
        <taxon>eudicotyledons</taxon>
        <taxon>Gunneridae</taxon>
        <taxon>Pentapetalae</taxon>
        <taxon>rosids</taxon>
        <taxon>fabids</taxon>
        <taxon>Fabales</taxon>
        <taxon>Fabaceae</taxon>
        <taxon>Papilionoideae</taxon>
        <taxon>50 kb inversion clade</taxon>
        <taxon>NPAAA clade</taxon>
        <taxon>Hologalegina</taxon>
        <taxon>IRL clade</taxon>
        <taxon>Trifolieae</taxon>
        <taxon>Trifolium</taxon>
    </lineage>
</organism>
<keyword evidence="2" id="KW-1185">Reference proteome</keyword>
<comment type="caution">
    <text evidence="1">The sequence shown here is derived from an EMBL/GenBank/DDBJ whole genome shotgun (WGS) entry which is preliminary data.</text>
</comment>
<sequence length="138" mass="15476">MESDLKWDNIRMQVDDFLVSLKESSRQQALANQEALKEWLASLLIHVDLIDLRTNPRRHLPAPKPVIADDIPETDELTTPVMLECSVPLADQASASASISSVDVVSASKFKEFKEEIRGEMASQKRTQVAMKNQLDTI</sequence>
<dbReference type="AlphaFoldDB" id="A0A392RC50"/>
<feature type="non-terminal residue" evidence="1">
    <location>
        <position position="138"/>
    </location>
</feature>
<name>A0A392RC50_9FABA</name>
<evidence type="ECO:0000313" key="2">
    <source>
        <dbReference type="Proteomes" id="UP000265520"/>
    </source>
</evidence>
<reference evidence="1 2" key="1">
    <citation type="journal article" date="2018" name="Front. Plant Sci.">
        <title>Red Clover (Trifolium pratense) and Zigzag Clover (T. medium) - A Picture of Genomic Similarities and Differences.</title>
        <authorList>
            <person name="Dluhosova J."/>
            <person name="Istvanek J."/>
            <person name="Nedelnik J."/>
            <person name="Repkova J."/>
        </authorList>
    </citation>
    <scope>NUCLEOTIDE SEQUENCE [LARGE SCALE GENOMIC DNA]</scope>
    <source>
        <strain evidence="2">cv. 10/8</strain>
        <tissue evidence="1">Leaf</tissue>
    </source>
</reference>
<accession>A0A392RC50</accession>
<dbReference type="EMBL" id="LXQA010211515">
    <property type="protein sequence ID" value="MCI34203.1"/>
    <property type="molecule type" value="Genomic_DNA"/>
</dbReference>
<dbReference type="Proteomes" id="UP000265520">
    <property type="component" value="Unassembled WGS sequence"/>
</dbReference>
<evidence type="ECO:0000313" key="1">
    <source>
        <dbReference type="EMBL" id="MCI34203.1"/>
    </source>
</evidence>